<dbReference type="EMBL" id="BMNZ01000005">
    <property type="protein sequence ID" value="GGN00608.1"/>
    <property type="molecule type" value="Genomic_DNA"/>
</dbReference>
<sequence length="145" mass="14577">MLVGDGVRVGTGVAERVGVGAVTSGAGARVVSDGVGVGPVELGEVEGVADGVGDVDGETVLELSTPPMRPVGVAGAVGDGPGPRRRSPERPRMTKPPITSSADTVRVTTAARRDPMTAGSVCRPMCAFRRPSDRYLTRPGGDAAG</sequence>
<keyword evidence="3" id="KW-1185">Reference proteome</keyword>
<accession>A0ABQ2I7L7</accession>
<dbReference type="Proteomes" id="UP000623461">
    <property type="component" value="Unassembled WGS sequence"/>
</dbReference>
<feature type="region of interest" description="Disordered" evidence="1">
    <location>
        <begin position="63"/>
        <end position="116"/>
    </location>
</feature>
<comment type="caution">
    <text evidence="2">The sequence shown here is derived from an EMBL/GenBank/DDBJ whole genome shotgun (WGS) entry which is preliminary data.</text>
</comment>
<protein>
    <submittedName>
        <fullName evidence="2">Uncharacterized protein</fullName>
    </submittedName>
</protein>
<evidence type="ECO:0000313" key="3">
    <source>
        <dbReference type="Proteomes" id="UP000623461"/>
    </source>
</evidence>
<feature type="compositionally biased region" description="Polar residues" evidence="1">
    <location>
        <begin position="97"/>
        <end position="107"/>
    </location>
</feature>
<organism evidence="2 3">
    <name type="scientific">Terrabacter tumescens</name>
    <dbReference type="NCBI Taxonomy" id="60443"/>
    <lineage>
        <taxon>Bacteria</taxon>
        <taxon>Bacillati</taxon>
        <taxon>Actinomycetota</taxon>
        <taxon>Actinomycetes</taxon>
        <taxon>Micrococcales</taxon>
        <taxon>Intrasporangiaceae</taxon>
        <taxon>Terrabacter</taxon>
    </lineage>
</organism>
<evidence type="ECO:0000313" key="2">
    <source>
        <dbReference type="EMBL" id="GGN00608.1"/>
    </source>
</evidence>
<reference evidence="3" key="1">
    <citation type="journal article" date="2019" name="Int. J. Syst. Evol. Microbiol.">
        <title>The Global Catalogue of Microorganisms (GCM) 10K type strain sequencing project: providing services to taxonomists for standard genome sequencing and annotation.</title>
        <authorList>
            <consortium name="The Broad Institute Genomics Platform"/>
            <consortium name="The Broad Institute Genome Sequencing Center for Infectious Disease"/>
            <person name="Wu L."/>
            <person name="Ma J."/>
        </authorList>
    </citation>
    <scope>NUCLEOTIDE SEQUENCE [LARGE SCALE GENOMIC DNA]</scope>
    <source>
        <strain evidence="3">JCM 1365</strain>
    </source>
</reference>
<proteinExistence type="predicted"/>
<gene>
    <name evidence="2" type="ORF">GCM10009721_29640</name>
</gene>
<name>A0ABQ2I7L7_9MICO</name>
<evidence type="ECO:0000256" key="1">
    <source>
        <dbReference type="SAM" id="MobiDB-lite"/>
    </source>
</evidence>